<feature type="compositionally biased region" description="Polar residues" evidence="7">
    <location>
        <begin position="60"/>
        <end position="69"/>
    </location>
</feature>
<evidence type="ECO:0000256" key="3">
    <source>
        <dbReference type="ARBA" id="ARBA00023015"/>
    </source>
</evidence>
<reference evidence="9" key="2">
    <citation type="submission" date="2021-12" db="EMBL/GenBank/DDBJ databases">
        <title>Resequencing data analysis of finger millet.</title>
        <authorList>
            <person name="Hatakeyama M."/>
            <person name="Aluri S."/>
            <person name="Balachadran M.T."/>
            <person name="Sivarajan S.R."/>
            <person name="Poveda L."/>
            <person name="Shimizu-Inatsugi R."/>
            <person name="Schlapbach R."/>
            <person name="Sreeman S.M."/>
            <person name="Shimizu K.K."/>
        </authorList>
    </citation>
    <scope>NUCLEOTIDE SEQUENCE</scope>
</reference>
<dbReference type="EMBL" id="BQKI01000072">
    <property type="protein sequence ID" value="GJN15833.1"/>
    <property type="molecule type" value="Genomic_DNA"/>
</dbReference>
<comment type="subcellular location">
    <subcellularLocation>
        <location evidence="1">Nucleus</location>
    </subcellularLocation>
</comment>
<gene>
    <name evidence="9" type="primary">gb02776</name>
    <name evidence="9" type="ORF">PR202_gb02776</name>
</gene>
<feature type="domain" description="WRKY" evidence="8">
    <location>
        <begin position="282"/>
        <end position="340"/>
    </location>
</feature>
<feature type="compositionally biased region" description="Polar residues" evidence="7">
    <location>
        <begin position="419"/>
        <end position="439"/>
    </location>
</feature>
<accession>A0AAV5E017</accession>
<evidence type="ECO:0000313" key="10">
    <source>
        <dbReference type="Proteomes" id="UP001054889"/>
    </source>
</evidence>
<keyword evidence="4" id="KW-0238">DNA-binding</keyword>
<keyword evidence="10" id="KW-1185">Reference proteome</keyword>
<dbReference type="SUPFAM" id="SSF118290">
    <property type="entry name" value="WRKY DNA-binding domain"/>
    <property type="match status" value="2"/>
</dbReference>
<dbReference type="InterPro" id="IPR036576">
    <property type="entry name" value="WRKY_dom_sf"/>
</dbReference>
<dbReference type="GO" id="GO:0043565">
    <property type="term" value="F:sequence-specific DNA binding"/>
    <property type="evidence" value="ECO:0007669"/>
    <property type="project" value="InterPro"/>
</dbReference>
<sequence>MAGTNNRGALMEDWMLPSPSPRTLMSNFWNEEFSSSPFSNIFSDNSSSKPLDGIDKSKTSFDSSGEGTVQETKASLHFESNLFDSNEKSTSHGGLAERMSARAGFGVLKIDTSRINSSPPVRSPVTIPPGVSPRELLESPVFLPSAIAQPSPTTGKLPFLMPHNCKSTTSSVPKKAEDCLHDNSAFSFQPLLRSKPPNFLTAEKGASVIHQNQSSENDNQQESSLPSNSTGTEDVTDANLIEPKACDSMLNNDNPSPADEQEESEENQNVEYSSALVTSPAEDGYNWRKYGEKQVKNSEHPRSYYKCTHPDCPVKKKVERSQDGQITQIVYKGSHSHPLPPPNRRPSVPLSHFSDFQFDGQEDICFKHGHNATSSQGSTPNGHVHDVHSGVLETKLSGSLITTEIADKSVMESGEAVDVSSTISSSDKNDQATHGSIPSTFDGDETESKRRKMDVSATTNTTTSTFDVAAMASRAVREPRIIVQTTSEVDILDDGYRWRKYGQKVVKGNPNPRSALASNLHQRSQLAQAGSAQFGNVAAYGSACLPPQLSAASGGFCFGMLPPGTAVQVPSPGTVMPVHIPGHPPAMQRYPGLMLSRGEMKVNSQELSSLPVATRTASATYQQLMGRLPQGPQT</sequence>
<feature type="region of interest" description="Disordered" evidence="7">
    <location>
        <begin position="211"/>
        <end position="278"/>
    </location>
</feature>
<dbReference type="SMART" id="SM00774">
    <property type="entry name" value="WRKY"/>
    <property type="match status" value="2"/>
</dbReference>
<protein>
    <recommendedName>
        <fullName evidence="8">WRKY domain-containing protein</fullName>
    </recommendedName>
</protein>
<dbReference type="PANTHER" id="PTHR31221:SF360">
    <property type="entry name" value="WRKY DOMAIN-CONTAINING PROTEIN"/>
    <property type="match status" value="1"/>
</dbReference>
<reference evidence="9" key="1">
    <citation type="journal article" date="2018" name="DNA Res.">
        <title>Multiple hybrid de novo genome assembly of finger millet, an orphan allotetraploid crop.</title>
        <authorList>
            <person name="Hatakeyama M."/>
            <person name="Aluri S."/>
            <person name="Balachadran M.T."/>
            <person name="Sivarajan S.R."/>
            <person name="Patrignani A."/>
            <person name="Gruter S."/>
            <person name="Poveda L."/>
            <person name="Shimizu-Inatsugi R."/>
            <person name="Baeten J."/>
            <person name="Francoijs K.J."/>
            <person name="Nataraja K.N."/>
            <person name="Reddy Y.A.N."/>
            <person name="Phadnis S."/>
            <person name="Ravikumar R.L."/>
            <person name="Schlapbach R."/>
            <person name="Sreeman S.M."/>
            <person name="Shimizu K.K."/>
        </authorList>
    </citation>
    <scope>NUCLEOTIDE SEQUENCE</scope>
</reference>
<comment type="caution">
    <text evidence="9">The sequence shown here is derived from an EMBL/GenBank/DDBJ whole genome shotgun (WGS) entry which is preliminary data.</text>
</comment>
<dbReference type="PROSITE" id="PS50811">
    <property type="entry name" value="WRKY"/>
    <property type="match status" value="2"/>
</dbReference>
<evidence type="ECO:0000256" key="2">
    <source>
        <dbReference type="ARBA" id="ARBA00022737"/>
    </source>
</evidence>
<keyword evidence="6" id="KW-0539">Nucleus</keyword>
<keyword evidence="3" id="KW-0805">Transcription regulation</keyword>
<dbReference type="InterPro" id="IPR044810">
    <property type="entry name" value="WRKY_plant"/>
</dbReference>
<feature type="compositionally biased region" description="Acidic residues" evidence="7">
    <location>
        <begin position="259"/>
        <end position="268"/>
    </location>
</feature>
<evidence type="ECO:0000256" key="4">
    <source>
        <dbReference type="ARBA" id="ARBA00023125"/>
    </source>
</evidence>
<dbReference type="FunFam" id="2.20.25.80:FF:000006">
    <property type="entry name" value="WRKY transcription factor"/>
    <property type="match status" value="1"/>
</dbReference>
<dbReference type="Proteomes" id="UP001054889">
    <property type="component" value="Unassembled WGS sequence"/>
</dbReference>
<evidence type="ECO:0000256" key="6">
    <source>
        <dbReference type="ARBA" id="ARBA00023242"/>
    </source>
</evidence>
<dbReference type="Gene3D" id="2.20.25.80">
    <property type="entry name" value="WRKY domain"/>
    <property type="match status" value="2"/>
</dbReference>
<dbReference type="Pfam" id="PF03106">
    <property type="entry name" value="WRKY"/>
    <property type="match status" value="2"/>
</dbReference>
<proteinExistence type="predicted"/>
<dbReference type="GO" id="GO:0003700">
    <property type="term" value="F:DNA-binding transcription factor activity"/>
    <property type="evidence" value="ECO:0007669"/>
    <property type="project" value="InterPro"/>
</dbReference>
<dbReference type="InterPro" id="IPR003657">
    <property type="entry name" value="WRKY_dom"/>
</dbReference>
<name>A0AAV5E017_ELECO</name>
<feature type="compositionally biased region" description="Low complexity" evidence="7">
    <location>
        <begin position="211"/>
        <end position="224"/>
    </location>
</feature>
<evidence type="ECO:0000313" key="9">
    <source>
        <dbReference type="EMBL" id="GJN15833.1"/>
    </source>
</evidence>
<evidence type="ECO:0000256" key="1">
    <source>
        <dbReference type="ARBA" id="ARBA00004123"/>
    </source>
</evidence>
<feature type="region of interest" description="Disordered" evidence="7">
    <location>
        <begin position="44"/>
        <end position="69"/>
    </location>
</feature>
<dbReference type="GO" id="GO:0005634">
    <property type="term" value="C:nucleus"/>
    <property type="evidence" value="ECO:0007669"/>
    <property type="project" value="UniProtKB-SubCell"/>
</dbReference>
<keyword evidence="5" id="KW-0804">Transcription</keyword>
<dbReference type="AlphaFoldDB" id="A0AAV5E017"/>
<feature type="domain" description="WRKY" evidence="8">
    <location>
        <begin position="487"/>
        <end position="514"/>
    </location>
</feature>
<evidence type="ECO:0000256" key="5">
    <source>
        <dbReference type="ARBA" id="ARBA00023163"/>
    </source>
</evidence>
<keyword evidence="2" id="KW-0677">Repeat</keyword>
<evidence type="ECO:0000256" key="7">
    <source>
        <dbReference type="SAM" id="MobiDB-lite"/>
    </source>
</evidence>
<organism evidence="9 10">
    <name type="scientific">Eleusine coracana subsp. coracana</name>
    <dbReference type="NCBI Taxonomy" id="191504"/>
    <lineage>
        <taxon>Eukaryota</taxon>
        <taxon>Viridiplantae</taxon>
        <taxon>Streptophyta</taxon>
        <taxon>Embryophyta</taxon>
        <taxon>Tracheophyta</taxon>
        <taxon>Spermatophyta</taxon>
        <taxon>Magnoliopsida</taxon>
        <taxon>Liliopsida</taxon>
        <taxon>Poales</taxon>
        <taxon>Poaceae</taxon>
        <taxon>PACMAD clade</taxon>
        <taxon>Chloridoideae</taxon>
        <taxon>Cynodonteae</taxon>
        <taxon>Eleusininae</taxon>
        <taxon>Eleusine</taxon>
    </lineage>
</organism>
<evidence type="ECO:0000259" key="8">
    <source>
        <dbReference type="PROSITE" id="PS50811"/>
    </source>
</evidence>
<dbReference type="PANTHER" id="PTHR31221">
    <property type="entry name" value="WRKY TRANSCRIPTION FACTOR PROTEIN 1-RELATED"/>
    <property type="match status" value="1"/>
</dbReference>
<feature type="region of interest" description="Disordered" evidence="7">
    <location>
        <begin position="417"/>
        <end position="459"/>
    </location>
</feature>